<feature type="compositionally biased region" description="Basic and acidic residues" evidence="18">
    <location>
        <begin position="453"/>
        <end position="473"/>
    </location>
</feature>
<dbReference type="Pfam" id="PF00018">
    <property type="entry name" value="SH3_1"/>
    <property type="match status" value="1"/>
</dbReference>
<comment type="subcellular location">
    <subcellularLocation>
        <location evidence="2">Cell membrane</location>
        <topology evidence="2">Peripheral membrane protein</topology>
        <orientation evidence="2">Cytoplasmic side</orientation>
    </subcellularLocation>
    <subcellularLocation>
        <location evidence="4">Cytoplasm</location>
        <location evidence="4">Cell cortex</location>
    </subcellularLocation>
    <subcellularLocation>
        <location evidence="1">Cytoplasm</location>
        <location evidence="1">Cytoskeleton</location>
    </subcellularLocation>
    <subcellularLocation>
        <location evidence="3">Cytoplasmic vesicle</location>
    </subcellularLocation>
</comment>
<accession>A0A8T2JZA8</accession>
<dbReference type="InterPro" id="IPR036028">
    <property type="entry name" value="SH3-like_dom_sf"/>
</dbReference>
<evidence type="ECO:0000259" key="20">
    <source>
        <dbReference type="PROSITE" id="PS51741"/>
    </source>
</evidence>
<dbReference type="GO" id="GO:0005938">
    <property type="term" value="C:cell cortex"/>
    <property type="evidence" value="ECO:0007669"/>
    <property type="project" value="UniProtKB-SubCell"/>
</dbReference>
<evidence type="ECO:0000256" key="4">
    <source>
        <dbReference type="ARBA" id="ARBA00004544"/>
    </source>
</evidence>
<feature type="domain" description="REM-1" evidence="21">
    <location>
        <begin position="344"/>
        <end position="421"/>
    </location>
</feature>
<keyword evidence="6 15" id="KW-0728">SH3 domain</keyword>
<dbReference type="PROSITE" id="PS51741">
    <property type="entry name" value="F_BAR"/>
    <property type="match status" value="1"/>
</dbReference>
<keyword evidence="13" id="KW-0206">Cytoskeleton</keyword>
<evidence type="ECO:0000256" key="1">
    <source>
        <dbReference type="ARBA" id="ARBA00004245"/>
    </source>
</evidence>
<dbReference type="GO" id="GO:0005856">
    <property type="term" value="C:cytoskeleton"/>
    <property type="evidence" value="ECO:0007669"/>
    <property type="project" value="UniProtKB-SubCell"/>
</dbReference>
<evidence type="ECO:0008006" key="24">
    <source>
        <dbReference type="Google" id="ProtNLM"/>
    </source>
</evidence>
<evidence type="ECO:0000259" key="21">
    <source>
        <dbReference type="PROSITE" id="PS51860"/>
    </source>
</evidence>
<sequence>MSWGTELWDQFDNLEKHTQWGIEVLEKYIKFVKERTEIEINYAKQLRNLSKKYQTKKNSKEEDEFKYTSCKAFQTTLNEMNDYAGQHELISENMSSQITAELTRFVQELKQERKSNFHEGRKAQQHIETCWKQLESSKRRFERDCKEADRAQQYFEKMDADINVTKADVEKARQQAQIRHQMADDSKGDYSSVLQKFNCEQHDHYFTHIPSIYQKLQDMEERRIGRLGESLKTYAEIDRQVIPIIGKCLDEITKSAESINQKQDSHMVIEAYKSGFEPPGDIDFEDFTQSIKRTVSDTSLTNPKTDGKSDLKLSSKSRGKLWPFIKKNKCFGFPQGATPEDFSNLPPEQRRKKLQQKVDELNKDIQKEIDQRDALTKMKDVYMKNPQMGDAASVGQKLVEIGNNIEKLRLEVQKFEAWLAEVEGRLPVRNNSSRRQSGLYDTQNTQTANNCAQDRESSPDGSYTEDHSQETEVKVTPTEFDDDFDEEEPLPTIGTCKALYPFDGENEGTISVTEGEILSVIEEDKGDGWTRIRRSEEEEGYVPTSYIEVYLDRNAKDS</sequence>
<dbReference type="EMBL" id="JAACNH010000003">
    <property type="protein sequence ID" value="KAG8447731.1"/>
    <property type="molecule type" value="Genomic_DNA"/>
</dbReference>
<dbReference type="Pfam" id="PF00611">
    <property type="entry name" value="FCH"/>
    <property type="match status" value="1"/>
</dbReference>
<dbReference type="SUPFAM" id="SSF50044">
    <property type="entry name" value="SH3-domain"/>
    <property type="match status" value="1"/>
</dbReference>
<dbReference type="GO" id="GO:0005886">
    <property type="term" value="C:plasma membrane"/>
    <property type="evidence" value="ECO:0007669"/>
    <property type="project" value="UniProtKB-SubCell"/>
</dbReference>
<feature type="domain" description="SH3" evidence="19">
    <location>
        <begin position="491"/>
        <end position="552"/>
    </location>
</feature>
<dbReference type="GO" id="GO:0031410">
    <property type="term" value="C:cytoplasmic vesicle"/>
    <property type="evidence" value="ECO:0007669"/>
    <property type="project" value="UniProtKB-SubCell"/>
</dbReference>
<evidence type="ECO:0000256" key="16">
    <source>
        <dbReference type="PROSITE-ProRule" id="PRU01077"/>
    </source>
</evidence>
<dbReference type="InterPro" id="IPR001060">
    <property type="entry name" value="FCH_dom"/>
</dbReference>
<evidence type="ECO:0000256" key="15">
    <source>
        <dbReference type="PROSITE-ProRule" id="PRU00192"/>
    </source>
</evidence>
<dbReference type="GO" id="GO:0006897">
    <property type="term" value="P:endocytosis"/>
    <property type="evidence" value="ECO:0007669"/>
    <property type="project" value="UniProtKB-KW"/>
</dbReference>
<evidence type="ECO:0000259" key="19">
    <source>
        <dbReference type="PROSITE" id="PS50002"/>
    </source>
</evidence>
<feature type="region of interest" description="Disordered" evidence="18">
    <location>
        <begin position="430"/>
        <end position="486"/>
    </location>
</feature>
<dbReference type="GO" id="GO:0008289">
    <property type="term" value="F:lipid binding"/>
    <property type="evidence" value="ECO:0007669"/>
    <property type="project" value="UniProtKB-KW"/>
</dbReference>
<keyword evidence="9" id="KW-0254">Endocytosis</keyword>
<dbReference type="SMART" id="SM00055">
    <property type="entry name" value="FCH"/>
    <property type="match status" value="1"/>
</dbReference>
<dbReference type="SUPFAM" id="SSF103657">
    <property type="entry name" value="BAR/IMD domain-like"/>
    <property type="match status" value="1"/>
</dbReference>
<dbReference type="FunFam" id="1.20.1270.60:FF:000002">
    <property type="entry name" value="Formin-binding protein 1-like isoform 1"/>
    <property type="match status" value="1"/>
</dbReference>
<feature type="domain" description="F-BAR" evidence="20">
    <location>
        <begin position="1"/>
        <end position="264"/>
    </location>
</feature>
<dbReference type="Proteomes" id="UP000812440">
    <property type="component" value="Chromosome 8_10"/>
</dbReference>
<dbReference type="InterPro" id="IPR011072">
    <property type="entry name" value="HR1_rho-bd"/>
</dbReference>
<evidence type="ECO:0000256" key="6">
    <source>
        <dbReference type="ARBA" id="ARBA00022443"/>
    </source>
</evidence>
<dbReference type="GO" id="GO:0007165">
    <property type="term" value="P:signal transduction"/>
    <property type="evidence" value="ECO:0007669"/>
    <property type="project" value="InterPro"/>
</dbReference>
<dbReference type="PROSITE" id="PS50002">
    <property type="entry name" value="SH3"/>
    <property type="match status" value="1"/>
</dbReference>
<proteinExistence type="inferred from homology"/>
<dbReference type="InterPro" id="IPR031160">
    <property type="entry name" value="F_BAR_dom"/>
</dbReference>
<evidence type="ECO:0000256" key="9">
    <source>
        <dbReference type="ARBA" id="ARBA00022583"/>
    </source>
</evidence>
<evidence type="ECO:0000313" key="23">
    <source>
        <dbReference type="Proteomes" id="UP000812440"/>
    </source>
</evidence>
<dbReference type="CDD" id="cd07676">
    <property type="entry name" value="F-BAR_FBP17"/>
    <property type="match status" value="1"/>
</dbReference>
<evidence type="ECO:0000256" key="13">
    <source>
        <dbReference type="ARBA" id="ARBA00023212"/>
    </source>
</evidence>
<name>A0A8T2JZA8_9PIPI</name>
<evidence type="ECO:0000256" key="8">
    <source>
        <dbReference type="ARBA" id="ARBA00022490"/>
    </source>
</evidence>
<keyword evidence="10 16" id="KW-0175">Coiled coil</keyword>
<evidence type="ECO:0000256" key="11">
    <source>
        <dbReference type="ARBA" id="ARBA00023121"/>
    </source>
</evidence>
<protein>
    <recommendedName>
        <fullName evidence="24">Formin binding protein 1</fullName>
    </recommendedName>
</protein>
<keyword evidence="12" id="KW-0472">Membrane</keyword>
<dbReference type="InterPro" id="IPR027267">
    <property type="entry name" value="AH/BAR_dom_sf"/>
</dbReference>
<dbReference type="PROSITE" id="PS51860">
    <property type="entry name" value="REM_1"/>
    <property type="match status" value="1"/>
</dbReference>
<evidence type="ECO:0000256" key="14">
    <source>
        <dbReference type="ARBA" id="ARBA00023329"/>
    </source>
</evidence>
<evidence type="ECO:0000256" key="17">
    <source>
        <dbReference type="SAM" id="Coils"/>
    </source>
</evidence>
<keyword evidence="11" id="KW-0446">Lipid-binding</keyword>
<evidence type="ECO:0000256" key="3">
    <source>
        <dbReference type="ARBA" id="ARBA00004541"/>
    </source>
</evidence>
<evidence type="ECO:0000256" key="7">
    <source>
        <dbReference type="ARBA" id="ARBA00022475"/>
    </source>
</evidence>
<comment type="caution">
    <text evidence="22">The sequence shown here is derived from an EMBL/GenBank/DDBJ whole genome shotgun (WGS) entry which is preliminary data.</text>
</comment>
<evidence type="ECO:0000256" key="10">
    <source>
        <dbReference type="ARBA" id="ARBA00023054"/>
    </source>
</evidence>
<keyword evidence="23" id="KW-1185">Reference proteome</keyword>
<keyword evidence="14" id="KW-0968">Cytoplasmic vesicle</keyword>
<evidence type="ECO:0000256" key="2">
    <source>
        <dbReference type="ARBA" id="ARBA00004413"/>
    </source>
</evidence>
<dbReference type="InterPro" id="IPR057870">
    <property type="entry name" value="HR1_TOCA"/>
</dbReference>
<dbReference type="FunFam" id="2.30.30.40:FF:000017">
    <property type="entry name" value="Formin-binding protein 1-like isoform 1"/>
    <property type="match status" value="1"/>
</dbReference>
<dbReference type="SMART" id="SM00326">
    <property type="entry name" value="SH3"/>
    <property type="match status" value="1"/>
</dbReference>
<dbReference type="Gene3D" id="2.30.30.40">
    <property type="entry name" value="SH3 Domains"/>
    <property type="match status" value="1"/>
</dbReference>
<dbReference type="PANTHER" id="PTHR15735">
    <property type="entry name" value="FCH AND DOUBLE SH3 DOMAINS PROTEIN"/>
    <property type="match status" value="1"/>
</dbReference>
<comment type="similarity">
    <text evidence="5">Belongs to the FNBP1 family.</text>
</comment>
<feature type="compositionally biased region" description="Polar residues" evidence="18">
    <location>
        <begin position="430"/>
        <end position="452"/>
    </location>
</feature>
<dbReference type="PANTHER" id="PTHR15735:SF13">
    <property type="entry name" value="FORMIN-BINDING PROTEIN 1"/>
    <property type="match status" value="1"/>
</dbReference>
<dbReference type="Gene3D" id="6.10.140.470">
    <property type="match status" value="1"/>
</dbReference>
<feature type="coiled-coil region" evidence="17">
    <location>
        <begin position="351"/>
        <end position="378"/>
    </location>
</feature>
<evidence type="ECO:0000256" key="5">
    <source>
        <dbReference type="ARBA" id="ARBA00009426"/>
    </source>
</evidence>
<keyword evidence="7" id="KW-1003">Cell membrane</keyword>
<dbReference type="InterPro" id="IPR001452">
    <property type="entry name" value="SH3_domain"/>
</dbReference>
<keyword evidence="8" id="KW-0963">Cytoplasm</keyword>
<reference evidence="22" key="1">
    <citation type="thesis" date="2020" institute="ProQuest LLC" country="789 East Eisenhower Parkway, Ann Arbor, MI, USA">
        <title>Comparative Genomics and Chromosome Evolution.</title>
        <authorList>
            <person name="Mudd A.B."/>
        </authorList>
    </citation>
    <scope>NUCLEOTIDE SEQUENCE</scope>
    <source>
        <strain evidence="22">Female2</strain>
        <tissue evidence="22">Blood</tissue>
    </source>
</reference>
<dbReference type="Pfam" id="PF25610">
    <property type="entry name" value="HR1_TOCA"/>
    <property type="match status" value="1"/>
</dbReference>
<dbReference type="Gene3D" id="1.20.1270.60">
    <property type="entry name" value="Arfaptin homology (AH) domain/BAR domain"/>
    <property type="match status" value="1"/>
</dbReference>
<evidence type="ECO:0000256" key="12">
    <source>
        <dbReference type="ARBA" id="ARBA00023136"/>
    </source>
</evidence>
<gene>
    <name evidence="22" type="ORF">GDO86_015011</name>
</gene>
<evidence type="ECO:0000313" key="22">
    <source>
        <dbReference type="EMBL" id="KAG8447731.1"/>
    </source>
</evidence>
<dbReference type="AlphaFoldDB" id="A0A8T2JZA8"/>
<evidence type="ECO:0000256" key="18">
    <source>
        <dbReference type="SAM" id="MobiDB-lite"/>
    </source>
</evidence>
<dbReference type="OrthoDB" id="8783038at2759"/>
<dbReference type="InterPro" id="IPR037449">
    <property type="entry name" value="FNBP1_F-BAR"/>
</dbReference>
<organism evidence="22 23">
    <name type="scientific">Hymenochirus boettgeri</name>
    <name type="common">Congo dwarf clawed frog</name>
    <dbReference type="NCBI Taxonomy" id="247094"/>
    <lineage>
        <taxon>Eukaryota</taxon>
        <taxon>Metazoa</taxon>
        <taxon>Chordata</taxon>
        <taxon>Craniata</taxon>
        <taxon>Vertebrata</taxon>
        <taxon>Euteleostomi</taxon>
        <taxon>Amphibia</taxon>
        <taxon>Batrachia</taxon>
        <taxon>Anura</taxon>
        <taxon>Pipoidea</taxon>
        <taxon>Pipidae</taxon>
        <taxon>Pipinae</taxon>
        <taxon>Hymenochirus</taxon>
    </lineage>
</organism>